<gene>
    <name evidence="2" type="ORF">crov174</name>
</gene>
<evidence type="ECO:0000313" key="2">
    <source>
        <dbReference type="EMBL" id="ADO67207.1"/>
    </source>
</evidence>
<reference evidence="2 3" key="1">
    <citation type="journal article" date="2010" name="Proc. Natl. Acad. Sci. U.S.A.">
        <title>Giant virus with a remarkable complement of genes infects marine zooplankton.</title>
        <authorList>
            <person name="Fischer M.G."/>
            <person name="Allen M.J."/>
            <person name="Wilson W.H."/>
            <person name="Suttle C.A."/>
        </authorList>
    </citation>
    <scope>NUCLEOTIDE SEQUENCE [LARGE SCALE GENOMIC DNA]</scope>
    <source>
        <strain evidence="2 3">BV-PW1</strain>
    </source>
</reference>
<proteinExistence type="predicted"/>
<protein>
    <submittedName>
        <fullName evidence="2">Uncharacterized protein</fullName>
    </submittedName>
</protein>
<sequence>MSNNRNTLIDNLTKLRDNKDANIKKTAGLALAALDINKSKDTLQGLIGTHLDRFDTTTGANALSTAKLVEAIKSWLGNGIIEKGVFNNSNEKGVVNTNLLNNLAVIIASCVQGNLTKEVCKDYLSEFKESDLQNQKVNLRLTLSTLKSLGFKIYNEDNVLVAGTKNQHVVQSVDEWKMENKDKLPSELNPILLKILETFVLTANAYGSSWDTEDPVPVKVSTRKPSSDYKEKAETMVLGITSQLGGLTGYQKYYGSLLPIKAKNLGMLSLTGGAGLINYDTKTKDGLYMSYVDEQVDTNKNFVTAEVLENLFKQFRSQLENKGIKLNKDEMDKVEQKLSELKTEEVHLINLTSIIEKYLALKKYFGVEDNVTGNLNQMIEQMTKLLEEHKSKLTKVEKNRKGLGDVLLVMAQGADYDDSSF</sequence>
<evidence type="ECO:0000313" key="3">
    <source>
        <dbReference type="Proteomes" id="UP000029781"/>
    </source>
</evidence>
<evidence type="ECO:0000256" key="1">
    <source>
        <dbReference type="SAM" id="Coils"/>
    </source>
</evidence>
<accession>E3T4U4</accession>
<dbReference type="KEGG" id="vg:9887576"/>
<dbReference type="EMBL" id="GU244497">
    <property type="protein sequence ID" value="ADO67207.1"/>
    <property type="molecule type" value="Genomic_DNA"/>
</dbReference>
<name>E3T4U4_CROVB</name>
<feature type="coiled-coil region" evidence="1">
    <location>
        <begin position="324"/>
        <end position="351"/>
    </location>
</feature>
<dbReference type="Proteomes" id="UP000029781">
    <property type="component" value="Segment"/>
</dbReference>
<organismHost>
    <name type="scientific">Cafeteria roenbergensis</name>
    <name type="common">Marine flagellate</name>
    <dbReference type="NCBI Taxonomy" id="33653"/>
</organismHost>
<keyword evidence="1" id="KW-0175">Coiled coil</keyword>
<organism evidence="2 3">
    <name type="scientific">Cafeteria roenbergensis virus (strain BV-PW1)</name>
    <name type="common">CroV</name>
    <dbReference type="NCBI Taxonomy" id="693272"/>
    <lineage>
        <taxon>Viruses</taxon>
        <taxon>Varidnaviria</taxon>
        <taxon>Bamfordvirae</taxon>
        <taxon>Nucleocytoviricota</taxon>
        <taxon>Megaviricetes</taxon>
        <taxon>Imitervirales</taxon>
        <taxon>Mimiviridae</taxon>
        <taxon>Aliimimivirinae</taxon>
        <taxon>Rheavirus</taxon>
        <taxon>Rheavirus sinusmexicani</taxon>
    </lineage>
</organism>
<keyword evidence="3" id="KW-1185">Reference proteome</keyword>
<dbReference type="RefSeq" id="YP_003969806.1">
    <property type="nucleotide sequence ID" value="NC_014637.1"/>
</dbReference>
<dbReference type="GeneID" id="9887576"/>